<dbReference type="GO" id="GO:0018064">
    <property type="term" value="F:protein-L-histidine N-tele-methyltransferase activity"/>
    <property type="evidence" value="ECO:0007669"/>
    <property type="project" value="UniProtKB-EC"/>
</dbReference>
<feature type="compositionally biased region" description="Polar residues" evidence="8">
    <location>
        <begin position="553"/>
        <end position="568"/>
    </location>
</feature>
<keyword evidence="2" id="KW-0963">Cytoplasm</keyword>
<proteinExistence type="inferred from homology"/>
<accession>A0A6G1R8B4</accession>
<dbReference type="CDD" id="cd19176">
    <property type="entry name" value="SET_SETD3"/>
    <property type="match status" value="1"/>
</dbReference>
<reference evidence="10" key="1">
    <citation type="submission" date="2020-03" db="EMBL/GenBank/DDBJ databases">
        <title>Okinawa Rail whole genome shotgun sequence.</title>
        <authorList>
            <person name="Nakajima N."/>
            <person name="Onuma M."/>
            <person name="Endoh D."/>
        </authorList>
    </citation>
    <scope>NUCLEOTIDE SEQUENCE</scope>
</reference>
<reference evidence="10" key="2">
    <citation type="submission" date="2020-03" db="EMBL/GenBank/DDBJ databases">
        <authorList>
            <consortium name="Environmental Genome Science Research Promotion Project"/>
            <person name="Nakajima N."/>
            <person name="Onuma M."/>
            <person name="Endoh D."/>
        </authorList>
    </citation>
    <scope>NUCLEOTIDE SEQUENCE</scope>
</reference>
<dbReference type="InterPro" id="IPR015353">
    <property type="entry name" value="Rubisco_LSMT_subst-bd"/>
</dbReference>
<dbReference type="EC" id="2.1.1.85" evidence="7"/>
<dbReference type="Gene3D" id="3.90.1420.10">
    <property type="entry name" value="Rubisco LSMT, substrate-binding domain"/>
    <property type="match status" value="1"/>
</dbReference>
<dbReference type="Gene3D" id="3.90.1410.10">
    <property type="entry name" value="set domain protein methyltransferase, domain 1"/>
    <property type="match status" value="1"/>
</dbReference>
<evidence type="ECO:0000256" key="5">
    <source>
        <dbReference type="ARBA" id="ARBA00022691"/>
    </source>
</evidence>
<comment type="similarity">
    <text evidence="7">Belongs to the class V-like SAM-binding methyltransferase superfamily. SETD3 actin-histidine methyltransferase family.</text>
</comment>
<dbReference type="GO" id="GO:0005737">
    <property type="term" value="C:cytoplasm"/>
    <property type="evidence" value="ECO:0007669"/>
    <property type="project" value="UniProtKB-SubCell"/>
</dbReference>
<evidence type="ECO:0000256" key="8">
    <source>
        <dbReference type="SAM" id="MobiDB-lite"/>
    </source>
</evidence>
<dbReference type="PANTHER" id="PTHR13271:SF47">
    <property type="entry name" value="ACTIN-HISTIDINE N-METHYLTRANSFERASE"/>
    <property type="match status" value="1"/>
</dbReference>
<comment type="subcellular location">
    <subcellularLocation>
        <location evidence="1">Cytoplasm</location>
    </subcellularLocation>
</comment>
<dbReference type="InterPro" id="IPR046341">
    <property type="entry name" value="SET_dom_sf"/>
</dbReference>
<dbReference type="PANTHER" id="PTHR13271">
    <property type="entry name" value="UNCHARACTERIZED PUTATIVE METHYLTRANSFERASE"/>
    <property type="match status" value="1"/>
</dbReference>
<dbReference type="InterPro" id="IPR044428">
    <property type="entry name" value="SETD3_SET"/>
</dbReference>
<protein>
    <recommendedName>
        <fullName evidence="7">protein-histidine N-methyltransferase</fullName>
        <ecNumber evidence="7">2.1.1.85</ecNumber>
    </recommendedName>
</protein>
<dbReference type="PROSITE" id="PS50280">
    <property type="entry name" value="SET"/>
    <property type="match status" value="1"/>
</dbReference>
<dbReference type="FunFam" id="3.90.1420.10:FF:000001">
    <property type="entry name" value="histone-lysine N-methyltransferase setd3 isoform X1"/>
    <property type="match status" value="1"/>
</dbReference>
<evidence type="ECO:0000256" key="4">
    <source>
        <dbReference type="ARBA" id="ARBA00022679"/>
    </source>
</evidence>
<dbReference type="InterPro" id="IPR001214">
    <property type="entry name" value="SET_dom"/>
</dbReference>
<dbReference type="GO" id="GO:0032259">
    <property type="term" value="P:methylation"/>
    <property type="evidence" value="ECO:0007669"/>
    <property type="project" value="UniProtKB-KW"/>
</dbReference>
<evidence type="ECO:0000256" key="3">
    <source>
        <dbReference type="ARBA" id="ARBA00022603"/>
    </source>
</evidence>
<keyword evidence="3 7" id="KW-0489">Methyltransferase</keyword>
<dbReference type="GO" id="GO:0003779">
    <property type="term" value="F:actin binding"/>
    <property type="evidence" value="ECO:0007669"/>
    <property type="project" value="UniProtKB-KW"/>
</dbReference>
<name>A0A6G1R8B4_9GRUI</name>
<dbReference type="Pfam" id="PF00856">
    <property type="entry name" value="SET"/>
    <property type="match status" value="1"/>
</dbReference>
<feature type="region of interest" description="Disordered" evidence="8">
    <location>
        <begin position="1"/>
        <end position="20"/>
    </location>
</feature>
<evidence type="ECO:0000256" key="1">
    <source>
        <dbReference type="ARBA" id="ARBA00004496"/>
    </source>
</evidence>
<dbReference type="EMBL" id="ICPP01002384">
    <property type="protein sequence ID" value="LAC35028.1"/>
    <property type="molecule type" value="Transcribed_RNA"/>
</dbReference>
<keyword evidence="5 7" id="KW-0949">S-adenosyl-L-methionine</keyword>
<dbReference type="PROSITE" id="PS51565">
    <property type="entry name" value="SAM_MT85_SETD3"/>
    <property type="match status" value="1"/>
</dbReference>
<comment type="catalytic activity">
    <reaction evidence="7">
        <text>L-histidyl-[protein] + S-adenosyl-L-methionine = N(tele)-methyl-L-histidyl-[protein] + S-adenosyl-L-homocysteine + H(+)</text>
        <dbReference type="Rhea" id="RHEA:19369"/>
        <dbReference type="Rhea" id="RHEA-COMP:9745"/>
        <dbReference type="Rhea" id="RHEA-COMP:11600"/>
        <dbReference type="ChEBI" id="CHEBI:15378"/>
        <dbReference type="ChEBI" id="CHEBI:16367"/>
        <dbReference type="ChEBI" id="CHEBI:29979"/>
        <dbReference type="ChEBI" id="CHEBI:57856"/>
        <dbReference type="ChEBI" id="CHEBI:59789"/>
        <dbReference type="EC" id="2.1.1.85"/>
    </reaction>
</comment>
<dbReference type="InterPro" id="IPR050600">
    <property type="entry name" value="SETD3_SETD6_MTase"/>
</dbReference>
<sequence>MGKKSRVKTQKSGTGATATVSPKEMLNLISELLQKCSSPTPGPGKEWEEYVQIRSLVEKIRKKQKGLSVVFDGKRDDYFPELIKWATENGASTEGFEIANFEEEGFGLKATREIKAEELFLWVPRKLLMTVESAKNSVLGSLYSQDRILQAMGNITLAFHLLCERANPNSFWLPYIQTLPSEYDTPLYFEEDEVQYLQSTQAIHDVFSQYKNTARQYAYFYKVIQTHPNASKLPLKDSFTYDDYRWAVSSVMTRQNQIPTEDGSRVTLALIPLWDMCNHTNGLITTGYNLEDDRCECVALQDFKAGEQIYIFYGTRSNAEFVIHSGFFFDNNSHDRVKIKLGVSKSDRLYAMKAEVLARAGIPTSSVFALHSTEPPISAQLLAFLRVFCMSEEELKEHLIGERAIDKIFTLGNSEFPISWDNEVKLWTFLEARASLLLKTYKTTVEDDKTFLETHDLTSHAIMAIKLRLGEKEILEKAVKSAAASREYYTKQMADGALLPRYEESNIALLENTVADSRLPIVLRNLEEVEEQGDLKIDEAIDAEVTENGFVNGENSLFNGTKSESGNLNKEKSNRETEDAKESSSESTDEVKE</sequence>
<dbReference type="InterPro" id="IPR036464">
    <property type="entry name" value="Rubisco_LSMT_subst-bd_sf"/>
</dbReference>
<feature type="domain" description="SET" evidence="9">
    <location>
        <begin position="94"/>
        <end position="314"/>
    </location>
</feature>
<dbReference type="SUPFAM" id="SSF81822">
    <property type="entry name" value="RuBisCo LSMT C-terminal, substrate-binding domain"/>
    <property type="match status" value="1"/>
</dbReference>
<keyword evidence="6" id="KW-0009">Actin-binding</keyword>
<dbReference type="FunFam" id="3.90.1410.10:FF:000001">
    <property type="entry name" value="histone-lysine N-methyltransferase setd3 isoform X1"/>
    <property type="match status" value="1"/>
</dbReference>
<feature type="region of interest" description="Disordered" evidence="8">
    <location>
        <begin position="552"/>
        <end position="593"/>
    </location>
</feature>
<evidence type="ECO:0000256" key="6">
    <source>
        <dbReference type="ARBA" id="ARBA00023203"/>
    </source>
</evidence>
<feature type="compositionally biased region" description="Basic and acidic residues" evidence="8">
    <location>
        <begin position="569"/>
        <end position="593"/>
    </location>
</feature>
<keyword evidence="4 7" id="KW-0808">Transferase</keyword>
<evidence type="ECO:0000256" key="2">
    <source>
        <dbReference type="ARBA" id="ARBA00022490"/>
    </source>
</evidence>
<evidence type="ECO:0000256" key="7">
    <source>
        <dbReference type="PROSITE-ProRule" id="PRU00898"/>
    </source>
</evidence>
<evidence type="ECO:0000259" key="9">
    <source>
        <dbReference type="PROSITE" id="PS50280"/>
    </source>
</evidence>
<dbReference type="Pfam" id="PF09273">
    <property type="entry name" value="Rubis-subs-bind"/>
    <property type="match status" value="1"/>
</dbReference>
<evidence type="ECO:0000313" key="10">
    <source>
        <dbReference type="EMBL" id="LAC35028.1"/>
    </source>
</evidence>
<organism evidence="10">
    <name type="scientific">Hypotaenidia okinawae</name>
    <dbReference type="NCBI Taxonomy" id="2861861"/>
    <lineage>
        <taxon>Eukaryota</taxon>
        <taxon>Metazoa</taxon>
        <taxon>Chordata</taxon>
        <taxon>Craniata</taxon>
        <taxon>Vertebrata</taxon>
        <taxon>Euteleostomi</taxon>
        <taxon>Archelosauria</taxon>
        <taxon>Archosauria</taxon>
        <taxon>Dinosauria</taxon>
        <taxon>Saurischia</taxon>
        <taxon>Theropoda</taxon>
        <taxon>Coelurosauria</taxon>
        <taxon>Aves</taxon>
        <taxon>Neognathae</taxon>
        <taxon>Neoaves</taxon>
        <taxon>Gruiformes</taxon>
        <taxon>Rallidae</taxon>
        <taxon>Hypotaenidia</taxon>
    </lineage>
</organism>
<dbReference type="SUPFAM" id="SSF82199">
    <property type="entry name" value="SET domain"/>
    <property type="match status" value="1"/>
</dbReference>
<dbReference type="AlphaFoldDB" id="A0A6G1R8B4"/>
<feature type="compositionally biased region" description="Polar residues" evidence="8">
    <location>
        <begin position="10"/>
        <end position="20"/>
    </location>
</feature>
<dbReference type="GO" id="GO:0016279">
    <property type="term" value="F:protein-lysine N-methyltransferase activity"/>
    <property type="evidence" value="ECO:0007669"/>
    <property type="project" value="TreeGrafter"/>
</dbReference>
<dbReference type="InterPro" id="IPR025785">
    <property type="entry name" value="SETD3"/>
</dbReference>